<dbReference type="InterPro" id="IPR013780">
    <property type="entry name" value="Glyco_hydro_b"/>
</dbReference>
<dbReference type="SUPFAM" id="SSF74650">
    <property type="entry name" value="Galactose mutarotase-like"/>
    <property type="match status" value="1"/>
</dbReference>
<evidence type="ECO:0000259" key="5">
    <source>
        <dbReference type="Pfam" id="PF13802"/>
    </source>
</evidence>
<dbReference type="InterPro" id="IPR048395">
    <property type="entry name" value="Glyco_hydro_31_C"/>
</dbReference>
<evidence type="ECO:0000259" key="7">
    <source>
        <dbReference type="Pfam" id="PF21365"/>
    </source>
</evidence>
<evidence type="ECO:0000256" key="1">
    <source>
        <dbReference type="ARBA" id="ARBA00007806"/>
    </source>
</evidence>
<dbReference type="InterPro" id="IPR011013">
    <property type="entry name" value="Gal_mutarotase_sf_dom"/>
</dbReference>
<dbReference type="PANTHER" id="PTHR22762:SF166">
    <property type="entry name" value="ALPHA-GLUCOSIDASE"/>
    <property type="match status" value="1"/>
</dbReference>
<dbReference type="InterPro" id="IPR025887">
    <property type="entry name" value="Glyco_hydro_31_N_dom"/>
</dbReference>
<sequence>MLELVLAQLLVAAAAAATIASRGDVSAGTISWYAQTSKTQVAFNTSTTATLLDVLSSDTIRVRTILHNSTFVEPHVTTPMVVPNGGACTDKHSQLFRVNPTNRDPQPCQSVDSVSVSETHDAVVIVFERVEIRVSLSPMLLQIAVDGVPVMQETTPLTFLTTGQTVQTVTQQDSEQYYGGGMQNGRFTHKQQLIQIERSVNWDTQGSPNASPFYASSQGYAVFRNTFAPGVYDFRGDIASATHNETRFDAFFFLSPEHGVKKLIDAYTRLTGRPFLPPMYGLEMGDSDCYLHNANRGERHTLEWSKRVADGYVDNDMPVGWLLVNDGYGCGYESLPETADMLGARNMTMGLWTESNLTNQPFEVSQGKVRVRKLDVAWIGDGYEFALTGCEQAFEGIEAFSDARGFVWTVEGWAGTQRCAVMWTGDQKGTWENVRFHIPTLQGSGLSGQAWTTGDIDGIWLGSTETYVRDLQHKVFAPVLMSMSGWAPYDKQPWTHGEPYTSINRKYLRLRESLLPYLYSFAAEAHLTGTPPVRPLLLEYPSDPVTHTTAVQYQFLFGTQFLVAPVYDNRTIRDGIYFPEGTWIDYWNGDRYHGPSTVDGYAAPLETLPLFVKEGSIIPMWPATVNSFKELLPDQEITLDVFPHQESGVTRFRMYEDDKVTRKHRQEEYSIQEFRLETTSASTIVVDIGSIDGEYEGKPDARGYWLVLHLAPGTRVVRSSHRFVVTGEVVKARVESLAWQESATVSFEIEAAVAALSYQE</sequence>
<evidence type="ECO:0000256" key="2">
    <source>
        <dbReference type="RuleBase" id="RU361185"/>
    </source>
</evidence>
<feature type="chain" id="PRO_5021418727" evidence="3">
    <location>
        <begin position="17"/>
        <end position="760"/>
    </location>
</feature>
<feature type="domain" description="Glycosyl hydrolase family 31 C-terminal" evidence="7">
    <location>
        <begin position="529"/>
        <end position="618"/>
    </location>
</feature>
<dbReference type="STRING" id="246404.A0A507FP11"/>
<comment type="similarity">
    <text evidence="1 2">Belongs to the glycosyl hydrolase 31 family.</text>
</comment>
<feature type="domain" description="Glycoside hydrolase family 31 TIM barrel" evidence="4">
    <location>
        <begin position="391"/>
        <end position="520"/>
    </location>
</feature>
<dbReference type="Gene3D" id="2.60.40.1180">
    <property type="entry name" value="Golgi alpha-mannosidase II"/>
    <property type="match status" value="2"/>
</dbReference>
<protein>
    <submittedName>
        <fullName evidence="8">Uncharacterized protein</fullName>
    </submittedName>
</protein>
<dbReference type="Proteomes" id="UP000320333">
    <property type="component" value="Unassembled WGS sequence"/>
</dbReference>
<keyword evidence="9" id="KW-1185">Reference proteome</keyword>
<dbReference type="EMBL" id="QEAP01000021">
    <property type="protein sequence ID" value="TPX77420.1"/>
    <property type="molecule type" value="Genomic_DNA"/>
</dbReference>
<dbReference type="GO" id="GO:0005975">
    <property type="term" value="P:carbohydrate metabolic process"/>
    <property type="evidence" value="ECO:0007669"/>
    <property type="project" value="InterPro"/>
</dbReference>
<evidence type="ECO:0000313" key="8">
    <source>
        <dbReference type="EMBL" id="TPX77420.1"/>
    </source>
</evidence>
<evidence type="ECO:0000256" key="3">
    <source>
        <dbReference type="SAM" id="SignalP"/>
    </source>
</evidence>
<feature type="domain" description="DUF5110" evidence="6">
    <location>
        <begin position="636"/>
        <end position="709"/>
    </location>
</feature>
<dbReference type="Pfam" id="PF13802">
    <property type="entry name" value="Gal_mutarotas_2"/>
    <property type="match status" value="1"/>
</dbReference>
<dbReference type="Pfam" id="PF17137">
    <property type="entry name" value="DUF5110"/>
    <property type="match status" value="1"/>
</dbReference>
<dbReference type="InterPro" id="IPR033403">
    <property type="entry name" value="DUF5110"/>
</dbReference>
<dbReference type="CDD" id="cd14752">
    <property type="entry name" value="GH31_N"/>
    <property type="match status" value="1"/>
</dbReference>
<dbReference type="Gene3D" id="2.60.40.1760">
    <property type="entry name" value="glycosyl hydrolase (family 31)"/>
    <property type="match status" value="1"/>
</dbReference>
<dbReference type="Pfam" id="PF01055">
    <property type="entry name" value="Glyco_hydro_31_2nd"/>
    <property type="match status" value="1"/>
</dbReference>
<keyword evidence="2" id="KW-0326">Glycosidase</keyword>
<feature type="signal peptide" evidence="3">
    <location>
        <begin position="1"/>
        <end position="16"/>
    </location>
</feature>
<dbReference type="InterPro" id="IPR017853">
    <property type="entry name" value="GH"/>
</dbReference>
<dbReference type="PANTHER" id="PTHR22762">
    <property type="entry name" value="ALPHA-GLUCOSIDASE"/>
    <property type="match status" value="1"/>
</dbReference>
<name>A0A507FP11_9FUNG</name>
<dbReference type="SUPFAM" id="SSF51011">
    <property type="entry name" value="Glycosyl hydrolase domain"/>
    <property type="match status" value="1"/>
</dbReference>
<evidence type="ECO:0000313" key="9">
    <source>
        <dbReference type="Proteomes" id="UP000320333"/>
    </source>
</evidence>
<dbReference type="GO" id="GO:0004553">
    <property type="term" value="F:hydrolase activity, hydrolyzing O-glycosyl compounds"/>
    <property type="evidence" value="ECO:0007669"/>
    <property type="project" value="InterPro"/>
</dbReference>
<keyword evidence="2" id="KW-0378">Hydrolase</keyword>
<gene>
    <name evidence="8" type="ORF">CcCBS67573_g01307</name>
</gene>
<dbReference type="AlphaFoldDB" id="A0A507FP11"/>
<organism evidence="8 9">
    <name type="scientific">Chytriomyces confervae</name>
    <dbReference type="NCBI Taxonomy" id="246404"/>
    <lineage>
        <taxon>Eukaryota</taxon>
        <taxon>Fungi</taxon>
        <taxon>Fungi incertae sedis</taxon>
        <taxon>Chytridiomycota</taxon>
        <taxon>Chytridiomycota incertae sedis</taxon>
        <taxon>Chytridiomycetes</taxon>
        <taxon>Chytridiales</taxon>
        <taxon>Chytriomycetaceae</taxon>
        <taxon>Chytriomyces</taxon>
    </lineage>
</organism>
<dbReference type="Gene3D" id="3.20.20.80">
    <property type="entry name" value="Glycosidases"/>
    <property type="match status" value="1"/>
</dbReference>
<dbReference type="InterPro" id="IPR000322">
    <property type="entry name" value="Glyco_hydro_31_TIM"/>
</dbReference>
<feature type="domain" description="Glycoside hydrolase family 31 N-terminal" evidence="5">
    <location>
        <begin position="53"/>
        <end position="233"/>
    </location>
</feature>
<dbReference type="Pfam" id="PF21365">
    <property type="entry name" value="Glyco_hydro_31_3rd"/>
    <property type="match status" value="1"/>
</dbReference>
<evidence type="ECO:0000259" key="4">
    <source>
        <dbReference type="Pfam" id="PF01055"/>
    </source>
</evidence>
<evidence type="ECO:0000259" key="6">
    <source>
        <dbReference type="Pfam" id="PF17137"/>
    </source>
</evidence>
<reference evidence="8 9" key="1">
    <citation type="journal article" date="2019" name="Sci. Rep.">
        <title>Comparative genomics of chytrid fungi reveal insights into the obligate biotrophic and pathogenic lifestyle of Synchytrium endobioticum.</title>
        <authorList>
            <person name="van de Vossenberg B.T.L.H."/>
            <person name="Warris S."/>
            <person name="Nguyen H.D.T."/>
            <person name="van Gent-Pelzer M.P.E."/>
            <person name="Joly D.L."/>
            <person name="van de Geest H.C."/>
            <person name="Bonants P.J.M."/>
            <person name="Smith D.S."/>
            <person name="Levesque C.A."/>
            <person name="van der Lee T.A.J."/>
        </authorList>
    </citation>
    <scope>NUCLEOTIDE SEQUENCE [LARGE SCALE GENOMIC DNA]</scope>
    <source>
        <strain evidence="8 9">CBS 675.73</strain>
    </source>
</reference>
<comment type="caution">
    <text evidence="8">The sequence shown here is derived from an EMBL/GenBank/DDBJ whole genome shotgun (WGS) entry which is preliminary data.</text>
</comment>
<dbReference type="GO" id="GO:0030246">
    <property type="term" value="F:carbohydrate binding"/>
    <property type="evidence" value="ECO:0007669"/>
    <property type="project" value="InterPro"/>
</dbReference>
<dbReference type="SUPFAM" id="SSF51445">
    <property type="entry name" value="(Trans)glycosidases"/>
    <property type="match status" value="1"/>
</dbReference>
<accession>A0A507FP11</accession>
<keyword evidence="3" id="KW-0732">Signal</keyword>
<dbReference type="OrthoDB" id="5839090at2759"/>
<proteinExistence type="inferred from homology"/>